<evidence type="ECO:0000256" key="4">
    <source>
        <dbReference type="ARBA" id="ARBA00023163"/>
    </source>
</evidence>
<keyword evidence="3" id="KW-0238">DNA-binding</keyword>
<dbReference type="GO" id="GO:0046982">
    <property type="term" value="F:protein heterodimerization activity"/>
    <property type="evidence" value="ECO:0007669"/>
    <property type="project" value="InterPro"/>
</dbReference>
<dbReference type="FunFam" id="1.10.20.10:FF:000062">
    <property type="entry name" value="Nuclear transcription factor Y subunit C"/>
    <property type="match status" value="1"/>
</dbReference>
<dbReference type="SUPFAM" id="SSF47113">
    <property type="entry name" value="Histone-fold"/>
    <property type="match status" value="1"/>
</dbReference>
<dbReference type="AlphaFoldDB" id="A0A914Z2T3"/>
<evidence type="ECO:0000256" key="2">
    <source>
        <dbReference type="ARBA" id="ARBA00023015"/>
    </source>
</evidence>
<accession>A0A914Z2T3</accession>
<reference evidence="9" key="1">
    <citation type="submission" date="2022-11" db="UniProtKB">
        <authorList>
            <consortium name="WormBaseParasite"/>
        </authorList>
    </citation>
    <scope>IDENTIFICATION</scope>
</reference>
<dbReference type="Gene3D" id="1.10.20.10">
    <property type="entry name" value="Histone, subunit A"/>
    <property type="match status" value="1"/>
</dbReference>
<keyword evidence="2" id="KW-0805">Transcription regulation</keyword>
<keyword evidence="8" id="KW-1185">Reference proteome</keyword>
<dbReference type="Pfam" id="PF00808">
    <property type="entry name" value="CBFD_NFYB_HMF"/>
    <property type="match status" value="1"/>
</dbReference>
<comment type="similarity">
    <text evidence="6">Belongs to the NFYC/HAP5 subunit family.</text>
</comment>
<evidence type="ECO:0000256" key="3">
    <source>
        <dbReference type="ARBA" id="ARBA00023125"/>
    </source>
</evidence>
<organism evidence="8 9">
    <name type="scientific">Panagrolaimus superbus</name>
    <dbReference type="NCBI Taxonomy" id="310955"/>
    <lineage>
        <taxon>Eukaryota</taxon>
        <taxon>Metazoa</taxon>
        <taxon>Ecdysozoa</taxon>
        <taxon>Nematoda</taxon>
        <taxon>Chromadorea</taxon>
        <taxon>Rhabditida</taxon>
        <taxon>Tylenchina</taxon>
        <taxon>Panagrolaimomorpha</taxon>
        <taxon>Panagrolaimoidea</taxon>
        <taxon>Panagrolaimidae</taxon>
        <taxon>Panagrolaimus</taxon>
    </lineage>
</organism>
<dbReference type="PANTHER" id="PTHR10252">
    <property type="entry name" value="HISTONE-LIKE TRANSCRIPTION FACTOR CCAAT-RELATED"/>
    <property type="match status" value="1"/>
</dbReference>
<evidence type="ECO:0000313" key="8">
    <source>
        <dbReference type="Proteomes" id="UP000887577"/>
    </source>
</evidence>
<dbReference type="GO" id="GO:0003677">
    <property type="term" value="F:DNA binding"/>
    <property type="evidence" value="ECO:0007669"/>
    <property type="project" value="UniProtKB-KW"/>
</dbReference>
<dbReference type="Proteomes" id="UP000887577">
    <property type="component" value="Unplaced"/>
</dbReference>
<evidence type="ECO:0000259" key="7">
    <source>
        <dbReference type="Pfam" id="PF00808"/>
    </source>
</evidence>
<dbReference type="InterPro" id="IPR009072">
    <property type="entry name" value="Histone-fold"/>
</dbReference>
<dbReference type="CDD" id="cd22908">
    <property type="entry name" value="HFD_NFYC-like"/>
    <property type="match status" value="1"/>
</dbReference>
<proteinExistence type="inferred from homology"/>
<dbReference type="GO" id="GO:0005634">
    <property type="term" value="C:nucleus"/>
    <property type="evidence" value="ECO:0007669"/>
    <property type="project" value="UniProtKB-SubCell"/>
</dbReference>
<dbReference type="WBParaSite" id="PSU_v2.g6193.t2">
    <property type="protein sequence ID" value="PSU_v2.g6193.t2"/>
    <property type="gene ID" value="PSU_v2.g6193"/>
</dbReference>
<sequence length="183" mass="20573">MADEASSSNPNQHFRELGKHLELPLARIKKIMRLDENAEHQMISSEAPMLLSTAAEYLIEEMTLRAWIHTEQNRRKTIQKSDVAAAVAGNEVFDFLIDIIPREEVNKQKPHVDNQPRQQANDASYQYYYDGHPLIQLDDGQFIQATQIGPSIPLSAAPGQPIQVVTMDGGEQFQIVPVHTSDS</sequence>
<name>A0A914Z2T3_9BILA</name>
<evidence type="ECO:0000313" key="9">
    <source>
        <dbReference type="WBParaSite" id="PSU_v2.g6193.t2"/>
    </source>
</evidence>
<evidence type="ECO:0000256" key="5">
    <source>
        <dbReference type="ARBA" id="ARBA00023242"/>
    </source>
</evidence>
<evidence type="ECO:0000256" key="1">
    <source>
        <dbReference type="ARBA" id="ARBA00004123"/>
    </source>
</evidence>
<keyword evidence="5" id="KW-0539">Nucleus</keyword>
<evidence type="ECO:0000256" key="6">
    <source>
        <dbReference type="ARBA" id="ARBA00038129"/>
    </source>
</evidence>
<feature type="domain" description="Transcription factor CBF/NF-Y/archaeal histone" evidence="7">
    <location>
        <begin position="22"/>
        <end position="87"/>
    </location>
</feature>
<protein>
    <submittedName>
        <fullName evidence="9">Transcription factor CBF/NF-Y/archaeal histone domain-containing protein</fullName>
    </submittedName>
</protein>
<dbReference type="InterPro" id="IPR003958">
    <property type="entry name" value="CBFA_NFYB_domain"/>
</dbReference>
<dbReference type="InterPro" id="IPR050568">
    <property type="entry name" value="Transcr_DNA_Rep_Reg"/>
</dbReference>
<keyword evidence="4" id="KW-0804">Transcription</keyword>
<comment type="subcellular location">
    <subcellularLocation>
        <location evidence="1">Nucleus</location>
    </subcellularLocation>
</comment>